<dbReference type="OrthoDB" id="6058047at2"/>
<dbReference type="EMBL" id="FTLW01000006">
    <property type="protein sequence ID" value="SIR09972.1"/>
    <property type="molecule type" value="Genomic_DNA"/>
</dbReference>
<keyword evidence="3" id="KW-1185">Reference proteome</keyword>
<gene>
    <name evidence="2" type="ORF">SAMN05421546_2389</name>
</gene>
<evidence type="ECO:0000313" key="2">
    <source>
        <dbReference type="EMBL" id="SIR09972.1"/>
    </source>
</evidence>
<sequence>MYQQQFNEQFAAATRQFAETAARVNRLAIENAEQVFGLQIAAIEGNANATFAFWNQLTEARDFNGLRDVVPAGVQVTRENTERAIAAGQEIYDRTVKTNEAIAQIAKGEIEQVAAKAQAEAEKVVKTTAKKARR</sequence>
<reference evidence="3" key="1">
    <citation type="submission" date="2017-01" db="EMBL/GenBank/DDBJ databases">
        <authorList>
            <person name="Varghese N."/>
            <person name="Submissions S."/>
        </authorList>
    </citation>
    <scope>NUCLEOTIDE SEQUENCE [LARGE SCALE GENOMIC DNA]</scope>
    <source>
        <strain evidence="3">UM1</strain>
    </source>
</reference>
<feature type="domain" description="Phasin" evidence="1">
    <location>
        <begin position="8"/>
        <end position="107"/>
    </location>
</feature>
<accession>A0A1N6Y5R2</accession>
<dbReference type="AlphaFoldDB" id="A0A1N6Y5R2"/>
<organism evidence="2 3">
    <name type="scientific">Solilutibacter tolerans</name>
    <dbReference type="NCBI Taxonomy" id="1604334"/>
    <lineage>
        <taxon>Bacteria</taxon>
        <taxon>Pseudomonadati</taxon>
        <taxon>Pseudomonadota</taxon>
        <taxon>Gammaproteobacteria</taxon>
        <taxon>Lysobacterales</taxon>
        <taxon>Lysobacteraceae</taxon>
        <taxon>Solilutibacter</taxon>
    </lineage>
</organism>
<name>A0A1N6Y5R2_9GAMM</name>
<protein>
    <submittedName>
        <fullName evidence="2">Phasin family protein</fullName>
    </submittedName>
</protein>
<dbReference type="Pfam" id="PF09361">
    <property type="entry name" value="Phasin_2"/>
    <property type="match status" value="1"/>
</dbReference>
<evidence type="ECO:0000259" key="1">
    <source>
        <dbReference type="Pfam" id="PF09361"/>
    </source>
</evidence>
<dbReference type="Proteomes" id="UP000241788">
    <property type="component" value="Unassembled WGS sequence"/>
</dbReference>
<dbReference type="RefSeq" id="WP_076588482.1">
    <property type="nucleotide sequence ID" value="NZ_FTLW01000006.1"/>
</dbReference>
<proteinExistence type="predicted"/>
<evidence type="ECO:0000313" key="3">
    <source>
        <dbReference type="Proteomes" id="UP000241788"/>
    </source>
</evidence>
<dbReference type="InterPro" id="IPR018968">
    <property type="entry name" value="Phasin"/>
</dbReference>